<dbReference type="RefSeq" id="WP_311182961.1">
    <property type="nucleotide sequence ID" value="NZ_CP115543.1"/>
</dbReference>
<organism evidence="1 2">
    <name type="scientific">Stenotrophomonas aracearum</name>
    <dbReference type="NCBI Taxonomy" id="3003272"/>
    <lineage>
        <taxon>Bacteria</taxon>
        <taxon>Pseudomonadati</taxon>
        <taxon>Pseudomonadota</taxon>
        <taxon>Gammaproteobacteria</taxon>
        <taxon>Lysobacterales</taxon>
        <taxon>Lysobacteraceae</taxon>
        <taxon>Stenotrophomonas</taxon>
    </lineage>
</organism>
<evidence type="ECO:0000313" key="2">
    <source>
        <dbReference type="Proteomes" id="UP001305421"/>
    </source>
</evidence>
<protein>
    <submittedName>
        <fullName evidence="1">Uncharacterized protein</fullName>
    </submittedName>
</protein>
<evidence type="ECO:0000313" key="1">
    <source>
        <dbReference type="EMBL" id="WNH48364.1"/>
    </source>
</evidence>
<reference evidence="1 2" key="1">
    <citation type="submission" date="2022-12" db="EMBL/GenBank/DDBJ databases">
        <title>Two new species, Stenotrophomonas aracearum and Stenotrophomonas oahuensis, isolated from Anthurium (Araceae family) in Hawaii.</title>
        <authorList>
            <person name="Chunag S.C."/>
            <person name="Dobhal S."/>
            <person name="Alvarez A."/>
            <person name="Arif M."/>
        </authorList>
    </citation>
    <scope>NUCLEOTIDE SEQUENCE [LARGE SCALE GENOMIC DNA]</scope>
    <source>
        <strain evidence="1 2">A5588</strain>
    </source>
</reference>
<proteinExistence type="predicted"/>
<dbReference type="Proteomes" id="UP001305421">
    <property type="component" value="Chromosome"/>
</dbReference>
<sequence length="48" mass="5323">MNSASEHAALPFPGMSAWKSNRGEYALDDLGMVDWYEHAKANAAWPPM</sequence>
<accession>A0ABY9YBV2</accession>
<name>A0ABY9YBV2_9GAMM</name>
<keyword evidence="2" id="KW-1185">Reference proteome</keyword>
<dbReference type="EMBL" id="CP115543">
    <property type="protein sequence ID" value="WNH48364.1"/>
    <property type="molecule type" value="Genomic_DNA"/>
</dbReference>
<gene>
    <name evidence="1" type="ORF">PDM28_17115</name>
</gene>